<organism evidence="1 2">
    <name type="scientific">Puccinia graminis f. sp. tritici</name>
    <dbReference type="NCBI Taxonomy" id="56615"/>
    <lineage>
        <taxon>Eukaryota</taxon>
        <taxon>Fungi</taxon>
        <taxon>Dikarya</taxon>
        <taxon>Basidiomycota</taxon>
        <taxon>Pucciniomycotina</taxon>
        <taxon>Pucciniomycetes</taxon>
        <taxon>Pucciniales</taxon>
        <taxon>Pucciniaceae</taxon>
        <taxon>Puccinia</taxon>
    </lineage>
</organism>
<accession>A0A5B0R221</accession>
<sequence>MRNISIYPPLLTGIIRRYSCRLRALEFDISTLRALSRYNMPRSIHHCPGTTIRKVVADLHRNMQCQVAETFDFFLVFIQPHPSFTRNS</sequence>
<name>A0A5B0R221_PUCGR</name>
<reference evidence="1 2" key="1">
    <citation type="submission" date="2019-05" db="EMBL/GenBank/DDBJ databases">
        <title>Emergence of the Ug99 lineage of the wheat stem rust pathogen through somatic hybridization.</title>
        <authorList>
            <person name="Li F."/>
            <person name="Upadhyaya N.M."/>
            <person name="Sperschneider J."/>
            <person name="Matny O."/>
            <person name="Nguyen-Phuc H."/>
            <person name="Mago R."/>
            <person name="Raley C."/>
            <person name="Miller M.E."/>
            <person name="Silverstein K.A.T."/>
            <person name="Henningsen E."/>
            <person name="Hirsch C.D."/>
            <person name="Visser B."/>
            <person name="Pretorius Z.A."/>
            <person name="Steffenson B.J."/>
            <person name="Schwessinger B."/>
            <person name="Dodds P.N."/>
            <person name="Figueroa M."/>
        </authorList>
    </citation>
    <scope>NUCLEOTIDE SEQUENCE [LARGE SCALE GENOMIC DNA]</scope>
    <source>
        <strain evidence="1">21-0</strain>
    </source>
</reference>
<dbReference type="EMBL" id="VSWC01000001">
    <property type="protein sequence ID" value="KAA1119618.1"/>
    <property type="molecule type" value="Genomic_DNA"/>
</dbReference>
<evidence type="ECO:0000313" key="1">
    <source>
        <dbReference type="EMBL" id="KAA1119618.1"/>
    </source>
</evidence>
<gene>
    <name evidence="1" type="ORF">PGT21_030202</name>
</gene>
<dbReference type="AlphaFoldDB" id="A0A5B0R221"/>
<proteinExistence type="predicted"/>
<comment type="caution">
    <text evidence="1">The sequence shown here is derived from an EMBL/GenBank/DDBJ whole genome shotgun (WGS) entry which is preliminary data.</text>
</comment>
<dbReference type="Proteomes" id="UP000324748">
    <property type="component" value="Unassembled WGS sequence"/>
</dbReference>
<evidence type="ECO:0000313" key="2">
    <source>
        <dbReference type="Proteomes" id="UP000324748"/>
    </source>
</evidence>
<keyword evidence="2" id="KW-1185">Reference proteome</keyword>
<protein>
    <submittedName>
        <fullName evidence="1">Uncharacterized protein</fullName>
    </submittedName>
</protein>